<sequence>MDNGHRGDWPAEETGANTAPMQADDDHVEAEDTGTTGAPLQADYDHMENPRVGSRSNHTSGGYHGGMMITDDKNGQTEQTTYSNPDDTTRMLMREPGKGQKRKRVGKGLAEAVCCARFEHSSLLIRFLLIDPRARFHTSSTDQWTYYFEITDHDVRPVLRVDPSNIASTSAEQSLPNGYILSIDLRLDLVIRATEGSPVAVLDDSSEYYRRTLSHADAHIRLGDLFNSYGKASIAQSMSALRVPLDFRNTVIKFIRTAARNFWHNYSIGGFLFMEVVILQVEHHDYMSEMSSDDETADADADGEGRCRHAGIKIA</sequence>
<comment type="caution">
    <text evidence="2">The sequence shown here is derived from an EMBL/GenBank/DDBJ whole genome shotgun (WGS) entry which is preliminary data.</text>
</comment>
<dbReference type="AlphaFoldDB" id="A0A2I0IHK6"/>
<evidence type="ECO:0000313" key="2">
    <source>
        <dbReference type="EMBL" id="PKI43497.1"/>
    </source>
</evidence>
<proteinExistence type="predicted"/>
<dbReference type="Proteomes" id="UP000233551">
    <property type="component" value="Unassembled WGS sequence"/>
</dbReference>
<organism evidence="2 3">
    <name type="scientific">Punica granatum</name>
    <name type="common">Pomegranate</name>
    <dbReference type="NCBI Taxonomy" id="22663"/>
    <lineage>
        <taxon>Eukaryota</taxon>
        <taxon>Viridiplantae</taxon>
        <taxon>Streptophyta</taxon>
        <taxon>Embryophyta</taxon>
        <taxon>Tracheophyta</taxon>
        <taxon>Spermatophyta</taxon>
        <taxon>Magnoliopsida</taxon>
        <taxon>eudicotyledons</taxon>
        <taxon>Gunneridae</taxon>
        <taxon>Pentapetalae</taxon>
        <taxon>rosids</taxon>
        <taxon>malvids</taxon>
        <taxon>Myrtales</taxon>
        <taxon>Lythraceae</taxon>
        <taxon>Punica</taxon>
    </lineage>
</organism>
<evidence type="ECO:0000313" key="3">
    <source>
        <dbReference type="Proteomes" id="UP000233551"/>
    </source>
</evidence>
<feature type="region of interest" description="Disordered" evidence="1">
    <location>
        <begin position="1"/>
        <end position="103"/>
    </location>
</feature>
<dbReference type="EMBL" id="PGOL01003046">
    <property type="protein sequence ID" value="PKI43497.1"/>
    <property type="molecule type" value="Genomic_DNA"/>
</dbReference>
<name>A0A2I0IHK6_PUNGR</name>
<reference evidence="2 3" key="1">
    <citation type="submission" date="2017-11" db="EMBL/GenBank/DDBJ databases">
        <title>De-novo sequencing of pomegranate (Punica granatum L.) genome.</title>
        <authorList>
            <person name="Akparov Z."/>
            <person name="Amiraslanov A."/>
            <person name="Hajiyeva S."/>
            <person name="Abbasov M."/>
            <person name="Kaur K."/>
            <person name="Hamwieh A."/>
            <person name="Solovyev V."/>
            <person name="Salamov A."/>
            <person name="Braich B."/>
            <person name="Kosarev P."/>
            <person name="Mahmoud A."/>
            <person name="Hajiyev E."/>
            <person name="Babayeva S."/>
            <person name="Izzatullayeva V."/>
            <person name="Mammadov A."/>
            <person name="Mammadov A."/>
            <person name="Sharifova S."/>
            <person name="Ojaghi J."/>
            <person name="Eynullazada K."/>
            <person name="Bayramov B."/>
            <person name="Abdulazimova A."/>
            <person name="Shahmuradov I."/>
        </authorList>
    </citation>
    <scope>NUCLEOTIDE SEQUENCE [LARGE SCALE GENOMIC DNA]</scope>
    <source>
        <strain evidence="3">cv. AG2017</strain>
        <tissue evidence="2">Leaf</tissue>
    </source>
</reference>
<accession>A0A2I0IHK6</accession>
<feature type="compositionally biased region" description="Basic and acidic residues" evidence="1">
    <location>
        <begin position="87"/>
        <end position="98"/>
    </location>
</feature>
<keyword evidence="3" id="KW-1185">Reference proteome</keyword>
<protein>
    <submittedName>
        <fullName evidence="2">Uncharacterized protein</fullName>
    </submittedName>
</protein>
<gene>
    <name evidence="2" type="ORF">CRG98_036099</name>
</gene>
<evidence type="ECO:0000256" key="1">
    <source>
        <dbReference type="SAM" id="MobiDB-lite"/>
    </source>
</evidence>
<feature type="compositionally biased region" description="Polar residues" evidence="1">
    <location>
        <begin position="76"/>
        <end position="86"/>
    </location>
</feature>